<dbReference type="AlphaFoldDB" id="A0A0C2E0A2"/>
<dbReference type="EMBL" id="KN726297">
    <property type="protein sequence ID" value="KIH68767.1"/>
    <property type="molecule type" value="Genomic_DNA"/>
</dbReference>
<gene>
    <name evidence="2" type="ORF">ANCDUO_00898</name>
</gene>
<sequence>MEDEDGGSGDSSKSASHSQPGLAGPHSSEFASPSCDDVEAGTDAKCRQANHSPLFCWDRKNGYVRR</sequence>
<dbReference type="Proteomes" id="UP000054047">
    <property type="component" value="Unassembled WGS sequence"/>
</dbReference>
<evidence type="ECO:0000313" key="2">
    <source>
        <dbReference type="EMBL" id="KIH68767.1"/>
    </source>
</evidence>
<proteinExistence type="predicted"/>
<organism evidence="2 3">
    <name type="scientific">Ancylostoma duodenale</name>
    <dbReference type="NCBI Taxonomy" id="51022"/>
    <lineage>
        <taxon>Eukaryota</taxon>
        <taxon>Metazoa</taxon>
        <taxon>Ecdysozoa</taxon>
        <taxon>Nematoda</taxon>
        <taxon>Chromadorea</taxon>
        <taxon>Rhabditida</taxon>
        <taxon>Rhabditina</taxon>
        <taxon>Rhabditomorpha</taxon>
        <taxon>Strongyloidea</taxon>
        <taxon>Ancylostomatidae</taxon>
        <taxon>Ancylostomatinae</taxon>
        <taxon>Ancylostoma</taxon>
    </lineage>
</organism>
<reference evidence="2 3" key="1">
    <citation type="submission" date="2013-12" db="EMBL/GenBank/DDBJ databases">
        <title>Draft genome of the parsitic nematode Ancylostoma duodenale.</title>
        <authorList>
            <person name="Mitreva M."/>
        </authorList>
    </citation>
    <scope>NUCLEOTIDE SEQUENCE [LARGE SCALE GENOMIC DNA]</scope>
    <source>
        <strain evidence="2 3">Zhejiang</strain>
    </source>
</reference>
<feature type="region of interest" description="Disordered" evidence="1">
    <location>
        <begin position="1"/>
        <end position="41"/>
    </location>
</feature>
<name>A0A0C2E0A2_9BILA</name>
<evidence type="ECO:0000256" key="1">
    <source>
        <dbReference type="SAM" id="MobiDB-lite"/>
    </source>
</evidence>
<keyword evidence="3" id="KW-1185">Reference proteome</keyword>
<evidence type="ECO:0000313" key="3">
    <source>
        <dbReference type="Proteomes" id="UP000054047"/>
    </source>
</evidence>
<protein>
    <submittedName>
        <fullName evidence="2">Uncharacterized protein</fullName>
    </submittedName>
</protein>
<accession>A0A0C2E0A2</accession>